<sequence>MDSKTTEGGSTADIRTKQVTEAMKSRIETAEQLRQQPPPPPAPESIGEPPSQSPQPLKEPYPQPPPEMQRTRPPARMWRVPTPAGSSTPAPGAMTPTPTSAPPLRSWKHMPTSDPNLFVDLPPPASRDEAYLMEEGRSDDCSIPFFGTGITREPPDDPEPAPEPPKRTGSLLDGEFDERASHKEFVLALQEWRNAGKVEAAGGGAGTEVGTGTESSATLGPDRGSGRDSTRQARPAWRSSRDAHDEPLLPTHAAPSSTGSSTPSLASIGRSISSFGASLGAALGMAVTALAPAADSSGGGGTSSARPSFSAGSKPGDRSLLEGTYDESGSHRSFLSALNDWRGVRQGDAGYTGQPPSLPSSSEWDLPPAAPESASLTYMERLLLHKFRRRDAAEPEERTAPFRPAPAKPNSDKEAKEDLECGSSTAWDDADDEFLATIPVTAPTTGRDDGARTSWVRPKGGATSMVEDITGV</sequence>
<protein>
    <submittedName>
        <fullName evidence="2">Uncharacterized protein</fullName>
    </submittedName>
</protein>
<feature type="compositionally biased region" description="Low complexity" evidence="1">
    <location>
        <begin position="250"/>
        <end position="267"/>
    </location>
</feature>
<evidence type="ECO:0000313" key="2">
    <source>
        <dbReference type="EMBL" id="RKO93166.1"/>
    </source>
</evidence>
<feature type="compositionally biased region" description="Basic and acidic residues" evidence="1">
    <location>
        <begin position="14"/>
        <end position="31"/>
    </location>
</feature>
<evidence type="ECO:0000256" key="1">
    <source>
        <dbReference type="SAM" id="MobiDB-lite"/>
    </source>
</evidence>
<dbReference type="PANTHER" id="PTHR28634:SF1">
    <property type="entry name" value="ZINC FINGER B-BOX DOMAIN-CONTAINING PROTEIN 1"/>
    <property type="match status" value="1"/>
</dbReference>
<dbReference type="PANTHER" id="PTHR28634">
    <property type="entry name" value="ZINC FINGER B-BOX DOMAIN-CONTAINING PROTEIN 1"/>
    <property type="match status" value="1"/>
</dbReference>
<reference evidence="3" key="1">
    <citation type="journal article" date="2018" name="Nat. Microbiol.">
        <title>Leveraging single-cell genomics to expand the fungal tree of life.</title>
        <authorList>
            <person name="Ahrendt S.R."/>
            <person name="Quandt C.A."/>
            <person name="Ciobanu D."/>
            <person name="Clum A."/>
            <person name="Salamov A."/>
            <person name="Andreopoulos B."/>
            <person name="Cheng J.F."/>
            <person name="Woyke T."/>
            <person name="Pelin A."/>
            <person name="Henrissat B."/>
            <person name="Reynolds N.K."/>
            <person name="Benny G.L."/>
            <person name="Smith M.E."/>
            <person name="James T.Y."/>
            <person name="Grigoriev I.V."/>
        </authorList>
    </citation>
    <scope>NUCLEOTIDE SEQUENCE [LARGE SCALE GENOMIC DNA]</scope>
</reference>
<dbReference type="InterPro" id="IPR037688">
    <property type="entry name" value="ZBBX"/>
</dbReference>
<feature type="region of interest" description="Disordered" evidence="1">
    <location>
        <begin position="1"/>
        <end position="123"/>
    </location>
</feature>
<name>A0A4P9WQL3_9FUNG</name>
<dbReference type="EMBL" id="KZ994349">
    <property type="protein sequence ID" value="RKO93166.1"/>
    <property type="molecule type" value="Genomic_DNA"/>
</dbReference>
<evidence type="ECO:0000313" key="3">
    <source>
        <dbReference type="Proteomes" id="UP000269721"/>
    </source>
</evidence>
<feature type="region of interest" description="Disordered" evidence="1">
    <location>
        <begin position="389"/>
        <end position="460"/>
    </location>
</feature>
<accession>A0A4P9WQL3</accession>
<feature type="region of interest" description="Disordered" evidence="1">
    <location>
        <begin position="344"/>
        <end position="371"/>
    </location>
</feature>
<feature type="compositionally biased region" description="Basic and acidic residues" evidence="1">
    <location>
        <begin position="390"/>
        <end position="400"/>
    </location>
</feature>
<proteinExistence type="predicted"/>
<feature type="compositionally biased region" description="Low complexity" evidence="1">
    <location>
        <begin position="86"/>
        <end position="98"/>
    </location>
</feature>
<feature type="region of interest" description="Disordered" evidence="1">
    <location>
        <begin position="199"/>
        <end position="268"/>
    </location>
</feature>
<dbReference type="OrthoDB" id="445896at2759"/>
<feature type="region of interest" description="Disordered" evidence="1">
    <location>
        <begin position="292"/>
        <end position="332"/>
    </location>
</feature>
<feature type="compositionally biased region" description="Pro residues" evidence="1">
    <location>
        <begin position="51"/>
        <end position="67"/>
    </location>
</feature>
<feature type="compositionally biased region" description="Basic and acidic residues" evidence="1">
    <location>
        <begin position="410"/>
        <end position="419"/>
    </location>
</feature>
<gene>
    <name evidence="2" type="ORF">BDK51DRAFT_41999</name>
</gene>
<dbReference type="Proteomes" id="UP000269721">
    <property type="component" value="Unassembled WGS sequence"/>
</dbReference>
<organism evidence="2 3">
    <name type="scientific">Blyttiomyces helicus</name>
    <dbReference type="NCBI Taxonomy" id="388810"/>
    <lineage>
        <taxon>Eukaryota</taxon>
        <taxon>Fungi</taxon>
        <taxon>Fungi incertae sedis</taxon>
        <taxon>Chytridiomycota</taxon>
        <taxon>Chytridiomycota incertae sedis</taxon>
        <taxon>Chytridiomycetes</taxon>
        <taxon>Chytridiomycetes incertae sedis</taxon>
        <taxon>Blyttiomyces</taxon>
    </lineage>
</organism>
<feature type="region of interest" description="Disordered" evidence="1">
    <location>
        <begin position="135"/>
        <end position="178"/>
    </location>
</feature>
<dbReference type="AlphaFoldDB" id="A0A4P9WQL3"/>
<keyword evidence="3" id="KW-1185">Reference proteome</keyword>